<accession>A0A2B7XIR6</accession>
<evidence type="ECO:0000256" key="1">
    <source>
        <dbReference type="SAM" id="MobiDB-lite"/>
    </source>
</evidence>
<dbReference type="Proteomes" id="UP000223968">
    <property type="component" value="Unassembled WGS sequence"/>
</dbReference>
<feature type="region of interest" description="Disordered" evidence="1">
    <location>
        <begin position="19"/>
        <end position="151"/>
    </location>
</feature>
<keyword evidence="2" id="KW-0732">Signal</keyword>
<keyword evidence="4" id="KW-1185">Reference proteome</keyword>
<organism evidence="3 4">
    <name type="scientific">Helicocarpus griseus UAMH5409</name>
    <dbReference type="NCBI Taxonomy" id="1447875"/>
    <lineage>
        <taxon>Eukaryota</taxon>
        <taxon>Fungi</taxon>
        <taxon>Dikarya</taxon>
        <taxon>Ascomycota</taxon>
        <taxon>Pezizomycotina</taxon>
        <taxon>Eurotiomycetes</taxon>
        <taxon>Eurotiomycetidae</taxon>
        <taxon>Onygenales</taxon>
        <taxon>Ajellomycetaceae</taxon>
        <taxon>Helicocarpus</taxon>
    </lineage>
</organism>
<protein>
    <submittedName>
        <fullName evidence="3">Uncharacterized protein</fullName>
    </submittedName>
</protein>
<dbReference type="EMBL" id="PDNB01000097">
    <property type="protein sequence ID" value="PGH08825.1"/>
    <property type="molecule type" value="Genomic_DNA"/>
</dbReference>
<evidence type="ECO:0000313" key="3">
    <source>
        <dbReference type="EMBL" id="PGH08825.1"/>
    </source>
</evidence>
<feature type="compositionally biased region" description="Basic and acidic residues" evidence="1">
    <location>
        <begin position="104"/>
        <end position="117"/>
    </location>
</feature>
<dbReference type="AlphaFoldDB" id="A0A2B7XIR6"/>
<gene>
    <name evidence="3" type="ORF">AJ79_05829</name>
</gene>
<evidence type="ECO:0000256" key="2">
    <source>
        <dbReference type="SAM" id="SignalP"/>
    </source>
</evidence>
<feature type="chain" id="PRO_5012451230" evidence="2">
    <location>
        <begin position="24"/>
        <end position="173"/>
    </location>
</feature>
<dbReference type="OrthoDB" id="5362269at2759"/>
<proteinExistence type="predicted"/>
<feature type="compositionally biased region" description="Low complexity" evidence="1">
    <location>
        <begin position="48"/>
        <end position="69"/>
    </location>
</feature>
<name>A0A2B7XIR6_9EURO</name>
<reference evidence="3 4" key="1">
    <citation type="submission" date="2017-10" db="EMBL/GenBank/DDBJ databases">
        <title>Comparative genomics in systemic dimorphic fungi from Ajellomycetaceae.</title>
        <authorList>
            <person name="Munoz J.F."/>
            <person name="Mcewen J.G."/>
            <person name="Clay O.K."/>
            <person name="Cuomo C.A."/>
        </authorList>
    </citation>
    <scope>NUCLEOTIDE SEQUENCE [LARGE SCALE GENOMIC DNA]</scope>
    <source>
        <strain evidence="3 4">UAMH5409</strain>
    </source>
</reference>
<comment type="caution">
    <text evidence="3">The sequence shown here is derived from an EMBL/GenBank/DDBJ whole genome shotgun (WGS) entry which is preliminary data.</text>
</comment>
<feature type="signal peptide" evidence="2">
    <location>
        <begin position="1"/>
        <end position="23"/>
    </location>
</feature>
<evidence type="ECO:0000313" key="4">
    <source>
        <dbReference type="Proteomes" id="UP000223968"/>
    </source>
</evidence>
<sequence length="173" mass="17828">MKYSTIALFALSLLSSPTSFVLGQEDPGPSPTQSIGCEPHGDHWHCDAPAPKTEAAVTTTTTASTTTGAEDPGPSPTESTGCEPHGDHWHCDAPANPTATGKPSDQHEHEHEDEHSSQDPGPSPTESTGCEPHGDHWHCDAPAQTQPPSGAAAAVKLNQYAAVVGGVVAVMAL</sequence>